<feature type="transmembrane region" description="Helical" evidence="9">
    <location>
        <begin position="215"/>
        <end position="237"/>
    </location>
</feature>
<feature type="transmembrane region" description="Helical" evidence="9">
    <location>
        <begin position="15"/>
        <end position="37"/>
    </location>
</feature>
<evidence type="ECO:0000256" key="6">
    <source>
        <dbReference type="ARBA" id="ARBA00022989"/>
    </source>
</evidence>
<feature type="transmembrane region" description="Helical" evidence="9">
    <location>
        <begin position="49"/>
        <end position="72"/>
    </location>
</feature>
<dbReference type="AlphaFoldDB" id="A0A839QYY1"/>
<dbReference type="Proteomes" id="UP000568050">
    <property type="component" value="Unassembled WGS sequence"/>
</dbReference>
<reference evidence="11 13" key="1">
    <citation type="submission" date="2020-08" db="EMBL/GenBank/DDBJ databases">
        <title>Sequencing the genomes of 1000 actinobacteria strains.</title>
        <authorList>
            <person name="Klenk H.-P."/>
        </authorList>
    </citation>
    <scope>NUCLEOTIDE SEQUENCE [LARGE SCALE GENOMIC DNA]</scope>
    <source>
        <strain evidence="11 13">DSM 23040</strain>
    </source>
</reference>
<dbReference type="GO" id="GO:0008982">
    <property type="term" value="F:protein-N(PI)-phosphohistidine-sugar phosphotransferase activity"/>
    <property type="evidence" value="ECO:0007669"/>
    <property type="project" value="InterPro"/>
</dbReference>
<dbReference type="Pfam" id="PF13303">
    <property type="entry name" value="PTS_EIIC_2"/>
    <property type="match status" value="1"/>
</dbReference>
<keyword evidence="7 9" id="KW-0472">Membrane</keyword>
<feature type="transmembrane region" description="Helical" evidence="9">
    <location>
        <begin position="180"/>
        <end position="209"/>
    </location>
</feature>
<evidence type="ECO:0000256" key="9">
    <source>
        <dbReference type="SAM" id="Phobius"/>
    </source>
</evidence>
<evidence type="ECO:0000256" key="5">
    <source>
        <dbReference type="ARBA" id="ARBA00022692"/>
    </source>
</evidence>
<evidence type="ECO:0000256" key="1">
    <source>
        <dbReference type="ARBA" id="ARBA00004651"/>
    </source>
</evidence>
<evidence type="ECO:0000313" key="11">
    <source>
        <dbReference type="EMBL" id="MBB3023999.1"/>
    </source>
</evidence>
<feature type="transmembrane region" description="Helical" evidence="9">
    <location>
        <begin position="258"/>
        <end position="284"/>
    </location>
</feature>
<keyword evidence="13" id="KW-1185">Reference proteome</keyword>
<organism evidence="11 13">
    <name type="scientific">Helcobacillus massiliensis</name>
    <dbReference type="NCBI Taxonomy" id="521392"/>
    <lineage>
        <taxon>Bacteria</taxon>
        <taxon>Bacillati</taxon>
        <taxon>Actinomycetota</taxon>
        <taxon>Actinomycetes</taxon>
        <taxon>Micrococcales</taxon>
        <taxon>Dermabacteraceae</taxon>
        <taxon>Helcobacillus</taxon>
    </lineage>
</organism>
<evidence type="ECO:0000259" key="10">
    <source>
        <dbReference type="Pfam" id="PF13303"/>
    </source>
</evidence>
<gene>
    <name evidence="11" type="ORF">FHX50_002306</name>
    <name evidence="12" type="ORF">FHX50_002385</name>
</gene>
<sequence>MFDTPMTPKLFLDRVLNGAAVGIVVGLIPNAITGELFKLLARLFPDISLFTTLGQVVVGLQFTVPVIVGVLIGMQFGFTAVQTVIVGTASFVGSGAMKFSPDGVMLVGIGDLINTMITASVAVLILAWVGNRLGSLTVLFLPIIGGGIAGLVGILTLPYVTFITTAIGTLINTIAASQGLGLAASVLIAMIFAVMIVSPISTVAVALAIGITGPAAGAASLGIAAAAAVLMIGSLRVNNAGVTWSTFLGAMKMMMGNLLKYPIMVLPLVLVGGLTGLVGGILGIQGTPETAGFGHSGLVGPIAAAKQLDQGGIAAILILVLVYFVIPIALAAAVHALCLKIGVYQARIFAFSPQGAPVTEGAADEPLDPDASASGGAPTTRSADTDAGASPARA</sequence>
<dbReference type="EMBL" id="JACHWP010000021">
    <property type="protein sequence ID" value="MBB3023999.1"/>
    <property type="molecule type" value="Genomic_DNA"/>
</dbReference>
<evidence type="ECO:0000256" key="4">
    <source>
        <dbReference type="ARBA" id="ARBA00022597"/>
    </source>
</evidence>
<evidence type="ECO:0000256" key="2">
    <source>
        <dbReference type="ARBA" id="ARBA00022448"/>
    </source>
</evidence>
<keyword evidence="3" id="KW-1003">Cell membrane</keyword>
<accession>A0A839QYY1</accession>
<comment type="subcellular location">
    <subcellularLocation>
        <location evidence="1">Cell membrane</location>
        <topology evidence="1">Multi-pass membrane protein</topology>
    </subcellularLocation>
</comment>
<feature type="region of interest" description="Disordered" evidence="8">
    <location>
        <begin position="359"/>
        <end position="394"/>
    </location>
</feature>
<evidence type="ECO:0000256" key="7">
    <source>
        <dbReference type="ARBA" id="ARBA00023136"/>
    </source>
</evidence>
<protein>
    <recommendedName>
        <fullName evidence="10">Phosphotransferase system EIIC domain-containing protein</fullName>
    </recommendedName>
</protein>
<dbReference type="GO" id="GO:0009401">
    <property type="term" value="P:phosphoenolpyruvate-dependent sugar phosphotransferase system"/>
    <property type="evidence" value="ECO:0007669"/>
    <property type="project" value="InterPro"/>
</dbReference>
<keyword evidence="4" id="KW-0762">Sugar transport</keyword>
<proteinExistence type="predicted"/>
<dbReference type="RefSeq" id="WP_221187362.1">
    <property type="nucleotide sequence ID" value="NZ_CBCSFZ010000012.1"/>
</dbReference>
<dbReference type="InterPro" id="IPR003352">
    <property type="entry name" value="PTS_EIIC"/>
</dbReference>
<comment type="caution">
    <text evidence="11">The sequence shown here is derived from an EMBL/GenBank/DDBJ whole genome shotgun (WGS) entry which is preliminary data.</text>
</comment>
<dbReference type="GO" id="GO:0005886">
    <property type="term" value="C:plasma membrane"/>
    <property type="evidence" value="ECO:0007669"/>
    <property type="project" value="UniProtKB-SubCell"/>
</dbReference>
<feature type="domain" description="Phosphotransferase system EIIC" evidence="10">
    <location>
        <begin position="14"/>
        <end position="350"/>
    </location>
</feature>
<feature type="transmembrane region" description="Helical" evidence="9">
    <location>
        <begin position="140"/>
        <end position="168"/>
    </location>
</feature>
<keyword evidence="6 9" id="KW-1133">Transmembrane helix</keyword>
<feature type="transmembrane region" description="Helical" evidence="9">
    <location>
        <begin position="313"/>
        <end position="339"/>
    </location>
</feature>
<evidence type="ECO:0000313" key="13">
    <source>
        <dbReference type="Proteomes" id="UP000568050"/>
    </source>
</evidence>
<feature type="transmembrane region" description="Helical" evidence="9">
    <location>
        <begin position="104"/>
        <end position="128"/>
    </location>
</feature>
<name>A0A839QYY1_9MICO</name>
<evidence type="ECO:0000256" key="3">
    <source>
        <dbReference type="ARBA" id="ARBA00022475"/>
    </source>
</evidence>
<keyword evidence="2" id="KW-0813">Transport</keyword>
<evidence type="ECO:0000256" key="8">
    <source>
        <dbReference type="SAM" id="MobiDB-lite"/>
    </source>
</evidence>
<dbReference type="EMBL" id="JACHWP010000026">
    <property type="protein sequence ID" value="MBB3024078.1"/>
    <property type="molecule type" value="Genomic_DNA"/>
</dbReference>
<keyword evidence="5 9" id="KW-0812">Transmembrane</keyword>
<evidence type="ECO:0000313" key="12">
    <source>
        <dbReference type="EMBL" id="MBB3024078.1"/>
    </source>
</evidence>